<gene>
    <name evidence="1" type="ORF">FHU40_000215</name>
</gene>
<evidence type="ECO:0000313" key="2">
    <source>
        <dbReference type="Proteomes" id="UP000589626"/>
    </source>
</evidence>
<keyword evidence="2" id="KW-1185">Reference proteome</keyword>
<protein>
    <submittedName>
        <fullName evidence="1">Uncharacterized protein</fullName>
    </submittedName>
</protein>
<dbReference type="EMBL" id="JACHWR010000001">
    <property type="protein sequence ID" value="MBB3040414.1"/>
    <property type="molecule type" value="Genomic_DNA"/>
</dbReference>
<reference evidence="1 2" key="1">
    <citation type="submission" date="2020-08" db="EMBL/GenBank/DDBJ databases">
        <title>Sequencing the genomes of 1000 actinobacteria strains.</title>
        <authorList>
            <person name="Klenk H.-P."/>
        </authorList>
    </citation>
    <scope>NUCLEOTIDE SEQUENCE [LARGE SCALE GENOMIC DNA]</scope>
    <source>
        <strain evidence="1 2">DSM 105498</strain>
    </source>
</reference>
<proteinExistence type="predicted"/>
<dbReference type="Proteomes" id="UP000589626">
    <property type="component" value="Unassembled WGS sequence"/>
</dbReference>
<sequence>MVPRLRVLRQVGASGFSAVAARIRVIHVPGHLSD</sequence>
<name>A0A7W4YYS0_9ACTN</name>
<comment type="caution">
    <text evidence="1">The sequence shown here is derived from an EMBL/GenBank/DDBJ whole genome shotgun (WGS) entry which is preliminary data.</text>
</comment>
<dbReference type="AlphaFoldDB" id="A0A7W4YYS0"/>
<accession>A0A7W4YYS0</accession>
<evidence type="ECO:0000313" key="1">
    <source>
        <dbReference type="EMBL" id="MBB3040414.1"/>
    </source>
</evidence>
<organism evidence="1 2">
    <name type="scientific">Nocardioides soli</name>
    <dbReference type="NCBI Taxonomy" id="1036020"/>
    <lineage>
        <taxon>Bacteria</taxon>
        <taxon>Bacillati</taxon>
        <taxon>Actinomycetota</taxon>
        <taxon>Actinomycetes</taxon>
        <taxon>Propionibacteriales</taxon>
        <taxon>Nocardioidaceae</taxon>
        <taxon>Nocardioides</taxon>
    </lineage>
</organism>